<comment type="caution">
    <text evidence="2">The sequence shown here is derived from an EMBL/GenBank/DDBJ whole genome shotgun (WGS) entry which is preliminary data.</text>
</comment>
<feature type="transmembrane region" description="Helical" evidence="1">
    <location>
        <begin position="79"/>
        <end position="98"/>
    </location>
</feature>
<dbReference type="RefSeq" id="WP_138832007.1">
    <property type="nucleotide sequence ID" value="NZ_VCNI01000001.1"/>
</dbReference>
<feature type="transmembrane region" description="Helical" evidence="1">
    <location>
        <begin position="127"/>
        <end position="148"/>
    </location>
</feature>
<sequence>MMDELELLKKDWQKKDEHLPKLSYDEIHTMIWKKSSSIVKWIFYISIIEFIIPHLLYLIPSMRNSSLDIVENLGLGKVFLVVSIIQYLVVFYFIYQFYKRYREISVLDSAKKLTSKILRTRKTVKHYVFFSLSMVLVGFAIWVVGIYFSDNVIESLNLQGNFDGMSAEKVKFTIMAVFAVCGVLITALFGGIYFLLYGLLTRKLRKNFRELQKLEL</sequence>
<feature type="transmembrane region" description="Helical" evidence="1">
    <location>
        <begin position="172"/>
        <end position="200"/>
    </location>
</feature>
<keyword evidence="1" id="KW-0812">Transmembrane</keyword>
<evidence type="ECO:0000256" key="1">
    <source>
        <dbReference type="SAM" id="Phobius"/>
    </source>
</evidence>
<accession>A0ABY2WLY1</accession>
<dbReference type="Proteomes" id="UP000751614">
    <property type="component" value="Unassembled WGS sequence"/>
</dbReference>
<dbReference type="EMBL" id="VCNI01000001">
    <property type="protein sequence ID" value="TMU56009.1"/>
    <property type="molecule type" value="Genomic_DNA"/>
</dbReference>
<protein>
    <recommendedName>
        <fullName evidence="4">Glycerophosphoryl diester phosphodiesterase family protein</fullName>
    </recommendedName>
</protein>
<organism evidence="2 3">
    <name type="scientific">Flagellimonas algicola</name>
    <dbReference type="NCBI Taxonomy" id="2583815"/>
    <lineage>
        <taxon>Bacteria</taxon>
        <taxon>Pseudomonadati</taxon>
        <taxon>Bacteroidota</taxon>
        <taxon>Flavobacteriia</taxon>
        <taxon>Flavobacteriales</taxon>
        <taxon>Flavobacteriaceae</taxon>
        <taxon>Flagellimonas</taxon>
    </lineage>
</organism>
<keyword evidence="3" id="KW-1185">Reference proteome</keyword>
<evidence type="ECO:0008006" key="4">
    <source>
        <dbReference type="Google" id="ProtNLM"/>
    </source>
</evidence>
<name>A0ABY2WLY1_9FLAO</name>
<proteinExistence type="predicted"/>
<gene>
    <name evidence="2" type="ORF">FGG15_00250</name>
</gene>
<reference evidence="2 3" key="1">
    <citation type="submission" date="2019-05" db="EMBL/GenBank/DDBJ databases">
        <title>Flagellimonas sp. AsT0115, sp. nov., isolated from a marine red algae, Asparagopsis taxiformis.</title>
        <authorList>
            <person name="Kim J."/>
            <person name="Jeong S.E."/>
            <person name="Jeon C.O."/>
        </authorList>
    </citation>
    <scope>NUCLEOTIDE SEQUENCE [LARGE SCALE GENOMIC DNA]</scope>
    <source>
        <strain evidence="2 3">AsT0115</strain>
    </source>
</reference>
<keyword evidence="1" id="KW-0472">Membrane</keyword>
<evidence type="ECO:0000313" key="3">
    <source>
        <dbReference type="Proteomes" id="UP000751614"/>
    </source>
</evidence>
<feature type="transmembrane region" description="Helical" evidence="1">
    <location>
        <begin position="41"/>
        <end position="59"/>
    </location>
</feature>
<evidence type="ECO:0000313" key="2">
    <source>
        <dbReference type="EMBL" id="TMU56009.1"/>
    </source>
</evidence>
<keyword evidence="1" id="KW-1133">Transmembrane helix</keyword>